<dbReference type="GO" id="GO:0019854">
    <property type="term" value="P:L-ascorbic acid catabolic process"/>
    <property type="evidence" value="ECO:0007669"/>
    <property type="project" value="TreeGrafter"/>
</dbReference>
<dbReference type="Pfam" id="PF00215">
    <property type="entry name" value="OMPdecase"/>
    <property type="match status" value="1"/>
</dbReference>
<dbReference type="Proteomes" id="UP000321175">
    <property type="component" value="Unassembled WGS sequence"/>
</dbReference>
<protein>
    <recommendedName>
        <fullName evidence="4">3-hexulose-6-phosphate synthase</fullName>
        <ecNumber evidence="4">4.1.2.43</ecNumber>
    </recommendedName>
</protein>
<comment type="catalytic activity">
    <reaction evidence="1">
        <text>D-ribulose 5-phosphate + formaldehyde = D-arabino-hex-3-ulose 6-phosphate</text>
        <dbReference type="Rhea" id="RHEA:25201"/>
        <dbReference type="ChEBI" id="CHEBI:16842"/>
        <dbReference type="ChEBI" id="CHEBI:58121"/>
        <dbReference type="ChEBI" id="CHEBI:58542"/>
        <dbReference type="EC" id="4.1.2.43"/>
    </reaction>
</comment>
<dbReference type="PANTHER" id="PTHR35039:SF3">
    <property type="entry name" value="3-KETO-L-GULONATE-6-PHOSPHATE DECARBOXYLASE SGBH-RELATED"/>
    <property type="match status" value="1"/>
</dbReference>
<dbReference type="GO" id="GO:0006207">
    <property type="term" value="P:'de novo' pyrimidine nucleobase biosynthetic process"/>
    <property type="evidence" value="ECO:0007669"/>
    <property type="project" value="InterPro"/>
</dbReference>
<dbReference type="Gene3D" id="3.20.20.70">
    <property type="entry name" value="Aldolase class I"/>
    <property type="match status" value="1"/>
</dbReference>
<dbReference type="EMBL" id="PYGR01000002">
    <property type="protein sequence ID" value="PTO37376.1"/>
    <property type="molecule type" value="Genomic_DNA"/>
</dbReference>
<evidence type="ECO:0000313" key="12">
    <source>
        <dbReference type="Proteomes" id="UP000321175"/>
    </source>
</evidence>
<dbReference type="EC" id="4.1.2.43" evidence="4"/>
<evidence type="ECO:0000256" key="6">
    <source>
        <dbReference type="ARBA" id="ARBA00023239"/>
    </source>
</evidence>
<proteinExistence type="inferred from homology"/>
<dbReference type="GO" id="GO:0004590">
    <property type="term" value="F:orotidine-5'-phosphate decarboxylase activity"/>
    <property type="evidence" value="ECO:0007669"/>
    <property type="project" value="InterPro"/>
</dbReference>
<dbReference type="FunFam" id="3.20.20.70:FF:000022">
    <property type="entry name" value="3-keto-L-gulonate-6-phosphate decarboxylase UlaD"/>
    <property type="match status" value="1"/>
</dbReference>
<dbReference type="PANTHER" id="PTHR35039">
    <property type="entry name" value="3-KETO-L-GULONATE-6-PHOSPHATE DECARBOXYLASE SGBH-RELATED"/>
    <property type="match status" value="1"/>
</dbReference>
<reference evidence="10 11" key="1">
    <citation type="submission" date="2018-03" db="EMBL/GenBank/DDBJ databases">
        <title>Draft genome sequences of four Enterococcus mundtii strains isolated from beef slaughterhouses in Kenya.</title>
        <authorList>
            <person name="Wambui J."/>
            <person name="Stevens M."/>
            <person name="Njage P."/>
            <person name="Stephan R."/>
            <person name="Tasara T."/>
        </authorList>
    </citation>
    <scope>NUCLEOTIDE SEQUENCE [LARGE SCALE GENOMIC DNA]</scope>
    <source>
        <strain evidence="10 11">H18-EM</strain>
    </source>
</reference>
<evidence type="ECO:0000313" key="10">
    <source>
        <dbReference type="EMBL" id="PTO37376.1"/>
    </source>
</evidence>
<dbReference type="CDD" id="cd04726">
    <property type="entry name" value="KGPDC_HPS"/>
    <property type="match status" value="1"/>
</dbReference>
<accession>A0A1A6G4R9</accession>
<gene>
    <name evidence="10" type="primary">ulaD</name>
    <name evidence="10" type="ORF">C6N14_01105</name>
    <name evidence="9" type="ORF">EMU01_20930</name>
</gene>
<keyword evidence="6 10" id="KW-0456">Lyase</keyword>
<dbReference type="InterPro" id="IPR041710">
    <property type="entry name" value="HPS/KGPDC"/>
</dbReference>
<evidence type="ECO:0000256" key="2">
    <source>
        <dbReference type="ARBA" id="ARBA00005014"/>
    </source>
</evidence>
<evidence type="ECO:0000256" key="1">
    <source>
        <dbReference type="ARBA" id="ARBA00000718"/>
    </source>
</evidence>
<evidence type="ECO:0000256" key="5">
    <source>
        <dbReference type="ARBA" id="ARBA00022563"/>
    </source>
</evidence>
<dbReference type="GO" id="GO:0006730">
    <property type="term" value="P:one-carbon metabolic process"/>
    <property type="evidence" value="ECO:0007669"/>
    <property type="project" value="UniProtKB-KW"/>
</dbReference>
<evidence type="ECO:0000256" key="3">
    <source>
        <dbReference type="ARBA" id="ARBA00006350"/>
    </source>
</evidence>
<evidence type="ECO:0000259" key="8">
    <source>
        <dbReference type="SMART" id="SM00934"/>
    </source>
</evidence>
<dbReference type="InterPro" id="IPR011060">
    <property type="entry name" value="RibuloseP-bd_barrel"/>
</dbReference>
<feature type="domain" description="Orotidine 5'-phosphate decarboxylase" evidence="8">
    <location>
        <begin position="5"/>
        <end position="203"/>
    </location>
</feature>
<dbReference type="NCBIfam" id="NF009832">
    <property type="entry name" value="PRK13306.1"/>
    <property type="match status" value="1"/>
</dbReference>
<comment type="caution">
    <text evidence="10">The sequence shown here is derived from an EMBL/GenBank/DDBJ whole genome shotgun (WGS) entry which is preliminary data.</text>
</comment>
<evidence type="ECO:0000256" key="4">
    <source>
        <dbReference type="ARBA" id="ARBA00012890"/>
    </source>
</evidence>
<keyword evidence="7" id="KW-0119">Carbohydrate metabolism</keyword>
<evidence type="ECO:0000256" key="7">
    <source>
        <dbReference type="ARBA" id="ARBA00023277"/>
    </source>
</evidence>
<reference evidence="9 12" key="2">
    <citation type="submission" date="2019-07" db="EMBL/GenBank/DDBJ databases">
        <title>Whole genome shotgun sequence of Enterococcus mundtii NBRC 100490.</title>
        <authorList>
            <person name="Hosoyama A."/>
            <person name="Uohara A."/>
            <person name="Ohji S."/>
            <person name="Ichikawa N."/>
        </authorList>
    </citation>
    <scope>NUCLEOTIDE SEQUENCE [LARGE SCALE GENOMIC DNA]</scope>
    <source>
        <strain evidence="9 12">NBRC 100490</strain>
    </source>
</reference>
<comment type="similarity">
    <text evidence="3">Belongs to the HPS/KGPDC family. HPS subfamily.</text>
</comment>
<dbReference type="RefSeq" id="WP_019722444.1">
    <property type="nucleotide sequence ID" value="NZ_BJWA01000015.1"/>
</dbReference>
<dbReference type="InterPro" id="IPR001754">
    <property type="entry name" value="OMPdeCOase_dom"/>
</dbReference>
<dbReference type="GeneID" id="61000013"/>
<dbReference type="GO" id="GO:0033982">
    <property type="term" value="F:3-dehydro-L-gulonate-6-phosphate decarboxylase activity"/>
    <property type="evidence" value="ECO:0007669"/>
    <property type="project" value="TreeGrafter"/>
</dbReference>
<dbReference type="AlphaFoldDB" id="A0A1A6G4R9"/>
<evidence type="ECO:0000313" key="9">
    <source>
        <dbReference type="EMBL" id="GEL80949.1"/>
    </source>
</evidence>
<keyword evidence="5" id="KW-0554">One-carbon metabolism</keyword>
<dbReference type="EMBL" id="BJWA01000015">
    <property type="protein sequence ID" value="GEL80949.1"/>
    <property type="molecule type" value="Genomic_DNA"/>
</dbReference>
<keyword evidence="12" id="KW-1185">Reference proteome</keyword>
<dbReference type="SUPFAM" id="SSF51366">
    <property type="entry name" value="Ribulose-phoshate binding barrel"/>
    <property type="match status" value="1"/>
</dbReference>
<dbReference type="InterPro" id="IPR013785">
    <property type="entry name" value="Aldolase_TIM"/>
</dbReference>
<comment type="pathway">
    <text evidence="2">One-carbon metabolism; formaldehyde assimilation via RuMP pathway; D-fructose 6-phosphate from D-ribulose 5-phosphate and formaldehyde: step 1/2.</text>
</comment>
<evidence type="ECO:0000313" key="11">
    <source>
        <dbReference type="Proteomes" id="UP000244022"/>
    </source>
</evidence>
<dbReference type="GO" id="GO:0043801">
    <property type="term" value="F:hexulose-6-phosphate synthase activity"/>
    <property type="evidence" value="ECO:0007669"/>
    <property type="project" value="UniProtKB-EC"/>
</dbReference>
<sequence length="213" mass="23249">MKRPKLQIALDHNTLASALADVKKIGEIVDVIEVGTILCLQEGSKPIECMRKMFPEKTIVADTKCADAGETVAGNVAQAGADFMTVICCASLATMQAAQKKVKALQVELYGEWTMEQAKKWREIGISQVVYHQSRDALLAGEVWGEKDLKLVQQLIDLGFQVSVTGGLSISTLALFQGMPIFHFIVGRGLTACADPIIQAQAFQNEIKRLWGE</sequence>
<dbReference type="SMART" id="SM00934">
    <property type="entry name" value="OMPdecase"/>
    <property type="match status" value="1"/>
</dbReference>
<organism evidence="10 11">
    <name type="scientific">Enterococcus mundtii</name>
    <dbReference type="NCBI Taxonomy" id="53346"/>
    <lineage>
        <taxon>Bacteria</taxon>
        <taxon>Bacillati</taxon>
        <taxon>Bacillota</taxon>
        <taxon>Bacilli</taxon>
        <taxon>Lactobacillales</taxon>
        <taxon>Enterococcaceae</taxon>
        <taxon>Enterococcus</taxon>
    </lineage>
</organism>
<name>A0A1A6G4R9_ENTMU</name>
<dbReference type="Proteomes" id="UP000244022">
    <property type="component" value="Unassembled WGS sequence"/>
</dbReference>